<accession>A0A6P1E392</accession>
<dbReference type="EMBL" id="JAAIJR010000085">
    <property type="protein sequence ID" value="NEX22155.1"/>
    <property type="molecule type" value="Genomic_DNA"/>
</dbReference>
<comment type="caution">
    <text evidence="1">The sequence shown here is derived from an EMBL/GenBank/DDBJ whole genome shotgun (WGS) entry which is preliminary data.</text>
</comment>
<reference evidence="1 2" key="2">
    <citation type="submission" date="2020-02" db="EMBL/GenBank/DDBJ databases">
        <title>Genome sequences of Thiorhodococcus mannitoliphagus and Thiorhodococcus minor, purple sulfur photosynthetic bacteria in the gammaproteobacterial family, Chromatiaceae.</title>
        <authorList>
            <person name="Aviles F.A."/>
            <person name="Meyer T.E."/>
            <person name="Kyndt J.A."/>
        </authorList>
    </citation>
    <scope>NUCLEOTIDE SEQUENCE [LARGE SCALE GENOMIC DNA]</scope>
    <source>
        <strain evidence="1 2">DSM 18266</strain>
    </source>
</reference>
<organism evidence="1 2">
    <name type="scientific">Thiorhodococcus mannitoliphagus</name>
    <dbReference type="NCBI Taxonomy" id="329406"/>
    <lineage>
        <taxon>Bacteria</taxon>
        <taxon>Pseudomonadati</taxon>
        <taxon>Pseudomonadota</taxon>
        <taxon>Gammaproteobacteria</taxon>
        <taxon>Chromatiales</taxon>
        <taxon>Chromatiaceae</taxon>
        <taxon>Thiorhodococcus</taxon>
    </lineage>
</organism>
<keyword evidence="2" id="KW-1185">Reference proteome</keyword>
<dbReference type="AlphaFoldDB" id="A0A6P1E392"/>
<reference evidence="2" key="1">
    <citation type="journal article" date="2020" name="Microbiol. Resour. Announc.">
        <title>Draft Genome Sequences of Thiorhodococcus mannitoliphagus and Thiorhodococcus minor, Purple Sulfur Photosynthetic Bacteria in the Gammaproteobacterial Family Chromatiaceae.</title>
        <authorList>
            <person name="Aviles F.A."/>
            <person name="Meyer T.E."/>
            <person name="Kyndt J.A."/>
        </authorList>
    </citation>
    <scope>NUCLEOTIDE SEQUENCE [LARGE SCALE GENOMIC DNA]</scope>
    <source>
        <strain evidence="2">DSM 18266</strain>
    </source>
</reference>
<evidence type="ECO:0000313" key="1">
    <source>
        <dbReference type="EMBL" id="NEX22155.1"/>
    </source>
</evidence>
<evidence type="ECO:0000313" key="2">
    <source>
        <dbReference type="Proteomes" id="UP000471640"/>
    </source>
</evidence>
<gene>
    <name evidence="1" type="ORF">G3480_17900</name>
</gene>
<dbReference type="Proteomes" id="UP000471640">
    <property type="component" value="Unassembled WGS sequence"/>
</dbReference>
<sequence>MESASVSRTAVLGLLLAIGLATSSAETLRTSDPCEMIRMSDIEALFPGERIQITTHDTEAANPLGMRRCFWSAGEDMKFVQLSLTIDADSKAMNIEQQFMNNKLYVQDAKDVPDVGDAAYYGGSGMRIGAGLHSIVKDKGVMLNVMVGLGLGDADDQRHIEIERSLAKKVIEKL</sequence>
<name>A0A6P1E392_9GAMM</name>
<proteinExistence type="predicted"/>
<protein>
    <submittedName>
        <fullName evidence="1">Uncharacterized protein</fullName>
    </submittedName>
</protein>
<dbReference type="RefSeq" id="WP_164655252.1">
    <property type="nucleotide sequence ID" value="NZ_JAAIJR010000085.1"/>
</dbReference>